<reference evidence="2 3" key="1">
    <citation type="submission" date="2014-04" db="EMBL/GenBank/DDBJ databases">
        <title>Pseudoalteromonas galatheae sp. nov., isolated from a deep-sea polychaete near Canal Concepcion, Chile.</title>
        <authorList>
            <person name="Machado H.R."/>
            <person name="Gram L."/>
            <person name="Vynne N.G."/>
        </authorList>
    </citation>
    <scope>NUCLEOTIDE SEQUENCE [LARGE SCALE GENOMIC DNA]</scope>
    <source>
        <strain evidence="2 3">KMM216</strain>
    </source>
</reference>
<evidence type="ECO:0000313" key="3">
    <source>
        <dbReference type="Proteomes" id="UP000027154"/>
    </source>
</evidence>
<accession>A0ABD3Y386</accession>
<comment type="caution">
    <text evidence="2">The sequence shown here is derived from an EMBL/GenBank/DDBJ whole genome shotgun (WGS) entry which is preliminary data.</text>
</comment>
<evidence type="ECO:0000256" key="1">
    <source>
        <dbReference type="SAM" id="Phobius"/>
    </source>
</evidence>
<dbReference type="RefSeq" id="WP_033032504.1">
    <property type="nucleotide sequence ID" value="NZ_JJNZ01000188.1"/>
</dbReference>
<proteinExistence type="predicted"/>
<dbReference type="EMBL" id="JJNZ01000188">
    <property type="protein sequence ID" value="KDC46425.1"/>
    <property type="molecule type" value="Genomic_DNA"/>
</dbReference>
<evidence type="ECO:0000313" key="2">
    <source>
        <dbReference type="EMBL" id="KDC46425.1"/>
    </source>
</evidence>
<dbReference type="Proteomes" id="UP000027154">
    <property type="component" value="Unassembled WGS sequence"/>
</dbReference>
<feature type="transmembrane region" description="Helical" evidence="1">
    <location>
        <begin position="133"/>
        <end position="153"/>
    </location>
</feature>
<dbReference type="AlphaFoldDB" id="A0ABD3Y386"/>
<feature type="transmembrane region" description="Helical" evidence="1">
    <location>
        <begin position="103"/>
        <end position="121"/>
    </location>
</feature>
<protein>
    <recommendedName>
        <fullName evidence="4">Coil containing protein</fullName>
    </recommendedName>
</protein>
<feature type="non-terminal residue" evidence="2">
    <location>
        <position position="155"/>
    </location>
</feature>
<gene>
    <name evidence="2" type="ORF">DC53_21455</name>
</gene>
<keyword evidence="1" id="KW-0812">Transmembrane</keyword>
<keyword evidence="1" id="KW-0472">Membrane</keyword>
<evidence type="ECO:0008006" key="4">
    <source>
        <dbReference type="Google" id="ProtNLM"/>
    </source>
</evidence>
<name>A0ABD3Y386_9GAMM</name>
<sequence>MEWLKKIAGYAPDIVGAIVSGGATLPATALRIISKELTGVETDNIDLVEKAVNNATPDQLLKLKQANFDFIVRKMQLQNEELANQRADTQDARKEHKGHWMTWLLPLLMFLLFSAMAYWLIKYAIPAENKDILVFMAGQLSGFMAAGVTYWLGSS</sequence>
<organism evidence="2 3">
    <name type="scientific">Pseudoalteromonas fuliginea</name>
    <dbReference type="NCBI Taxonomy" id="1872678"/>
    <lineage>
        <taxon>Bacteria</taxon>
        <taxon>Pseudomonadati</taxon>
        <taxon>Pseudomonadota</taxon>
        <taxon>Gammaproteobacteria</taxon>
        <taxon>Alteromonadales</taxon>
        <taxon>Pseudoalteromonadaceae</taxon>
        <taxon>Pseudoalteromonas</taxon>
    </lineage>
</organism>
<keyword evidence="1" id="KW-1133">Transmembrane helix</keyword>